<dbReference type="RefSeq" id="XP_005838125.1">
    <property type="nucleotide sequence ID" value="XM_005838068.1"/>
</dbReference>
<dbReference type="EnsemblProtists" id="EKX51145">
    <property type="protein sequence ID" value="EKX51145"/>
    <property type="gene ID" value="GUITHDRAFT_134657"/>
</dbReference>
<reference evidence="9 11" key="1">
    <citation type="journal article" date="2012" name="Nature">
        <title>Algal genomes reveal evolutionary mosaicism and the fate of nucleomorphs.</title>
        <authorList>
            <consortium name="DOE Joint Genome Institute"/>
            <person name="Curtis B.A."/>
            <person name="Tanifuji G."/>
            <person name="Burki F."/>
            <person name="Gruber A."/>
            <person name="Irimia M."/>
            <person name="Maruyama S."/>
            <person name="Arias M.C."/>
            <person name="Ball S.G."/>
            <person name="Gile G.H."/>
            <person name="Hirakawa Y."/>
            <person name="Hopkins J.F."/>
            <person name="Kuo A."/>
            <person name="Rensing S.A."/>
            <person name="Schmutz J."/>
            <person name="Symeonidi A."/>
            <person name="Elias M."/>
            <person name="Eveleigh R.J."/>
            <person name="Herman E.K."/>
            <person name="Klute M.J."/>
            <person name="Nakayama T."/>
            <person name="Obornik M."/>
            <person name="Reyes-Prieto A."/>
            <person name="Armbrust E.V."/>
            <person name="Aves S.J."/>
            <person name="Beiko R.G."/>
            <person name="Coutinho P."/>
            <person name="Dacks J.B."/>
            <person name="Durnford D.G."/>
            <person name="Fast N.M."/>
            <person name="Green B.R."/>
            <person name="Grisdale C.J."/>
            <person name="Hempel F."/>
            <person name="Henrissat B."/>
            <person name="Hoppner M.P."/>
            <person name="Ishida K."/>
            <person name="Kim E."/>
            <person name="Koreny L."/>
            <person name="Kroth P.G."/>
            <person name="Liu Y."/>
            <person name="Malik S.B."/>
            <person name="Maier U.G."/>
            <person name="McRose D."/>
            <person name="Mock T."/>
            <person name="Neilson J.A."/>
            <person name="Onodera N.T."/>
            <person name="Poole A.M."/>
            <person name="Pritham E.J."/>
            <person name="Richards T.A."/>
            <person name="Rocap G."/>
            <person name="Roy S.W."/>
            <person name="Sarai C."/>
            <person name="Schaack S."/>
            <person name="Shirato S."/>
            <person name="Slamovits C.H."/>
            <person name="Spencer D.F."/>
            <person name="Suzuki S."/>
            <person name="Worden A.Z."/>
            <person name="Zauner S."/>
            <person name="Barry K."/>
            <person name="Bell C."/>
            <person name="Bharti A.K."/>
            <person name="Crow J.A."/>
            <person name="Grimwood J."/>
            <person name="Kramer R."/>
            <person name="Lindquist E."/>
            <person name="Lucas S."/>
            <person name="Salamov A."/>
            <person name="McFadden G.I."/>
            <person name="Lane C.E."/>
            <person name="Keeling P.J."/>
            <person name="Gray M.W."/>
            <person name="Grigoriev I.V."/>
            <person name="Archibald J.M."/>
        </authorList>
    </citation>
    <scope>NUCLEOTIDE SEQUENCE</scope>
    <source>
        <strain evidence="9 11">CCMP2712</strain>
    </source>
</reference>
<dbReference type="PANTHER" id="PTHR24286:SF384">
    <property type="entry name" value="P450, PUTATIVE (EUROFUNG)-RELATED"/>
    <property type="match status" value="1"/>
</dbReference>
<dbReference type="PANTHER" id="PTHR24286">
    <property type="entry name" value="CYTOCHROME P450 26"/>
    <property type="match status" value="1"/>
</dbReference>
<dbReference type="GO" id="GO:0004497">
    <property type="term" value="F:monooxygenase activity"/>
    <property type="evidence" value="ECO:0007669"/>
    <property type="project" value="UniProtKB-KW"/>
</dbReference>
<dbReference type="PRINTS" id="PR00465">
    <property type="entry name" value="EP450IV"/>
</dbReference>
<evidence type="ECO:0000256" key="4">
    <source>
        <dbReference type="ARBA" id="ARBA00023002"/>
    </source>
</evidence>
<dbReference type="GO" id="GO:0016125">
    <property type="term" value="P:sterol metabolic process"/>
    <property type="evidence" value="ECO:0007669"/>
    <property type="project" value="TreeGrafter"/>
</dbReference>
<dbReference type="GeneID" id="17307913"/>
<keyword evidence="11" id="KW-1185">Reference proteome</keyword>
<organism evidence="9">
    <name type="scientific">Guillardia theta (strain CCMP2712)</name>
    <name type="common">Cryptophyte</name>
    <dbReference type="NCBI Taxonomy" id="905079"/>
    <lineage>
        <taxon>Eukaryota</taxon>
        <taxon>Cryptophyceae</taxon>
        <taxon>Pyrenomonadales</taxon>
        <taxon>Geminigeraceae</taxon>
        <taxon>Guillardia</taxon>
    </lineage>
</organism>
<reference evidence="10" key="3">
    <citation type="submission" date="2015-06" db="UniProtKB">
        <authorList>
            <consortium name="EnsemblProtists"/>
        </authorList>
    </citation>
    <scope>IDENTIFICATION</scope>
</reference>
<dbReference type="eggNOG" id="KOG0157">
    <property type="taxonomic scope" value="Eukaryota"/>
</dbReference>
<sequence length="445" mass="49689">MSRTELPLPPGRSGLPFLGETIPFLLNTESFVRHKLNKYGRIYKSHILGKPSVVLNGVDAMKFLAQNQGRTLISTYPKSVIELLGPNVLPNSDGPTHERARQVIGKAFTPSAVASYSQYIEQVCVRYAQKWRTLGGEEGGGGEFEMRIYGELLDVMLDIAYFVLIGDNMDGEQLELYSKWFGDIQGAFFSLPYSWFPPFRRAMKSRTNLVNALKDLIAKRRRLPRQGRDALNLLIDSKADDGTALSDDDLAAQMIMLLIAGHETSASAATCFLMEVARREDLRVQLVEEQVRAMEGGDPLSVQLQSMPLLEQALQESLRLYPPASGVIRESVCEFEHEGFRVPAGYQVLFGIFLTNRLEELSPSGEDFCPFASQSKASQHYSFGAGPHLCIGQRLALLELKIFLSIFLRTFDFSAVEGQDFSLTFIPMMKPKDGLLLRMKERAAG</sequence>
<dbReference type="InterPro" id="IPR017972">
    <property type="entry name" value="Cyt_P450_CS"/>
</dbReference>
<dbReference type="InterPro" id="IPR036396">
    <property type="entry name" value="Cyt_P450_sf"/>
</dbReference>
<evidence type="ECO:0000256" key="2">
    <source>
        <dbReference type="ARBA" id="ARBA00022617"/>
    </source>
</evidence>
<comment type="cofactor">
    <cofactor evidence="7">
        <name>heme</name>
        <dbReference type="ChEBI" id="CHEBI:30413"/>
    </cofactor>
</comment>
<evidence type="ECO:0000256" key="1">
    <source>
        <dbReference type="ARBA" id="ARBA00010617"/>
    </source>
</evidence>
<keyword evidence="3 7" id="KW-0479">Metal-binding</keyword>
<evidence type="ECO:0000313" key="9">
    <source>
        <dbReference type="EMBL" id="EKX51145.1"/>
    </source>
</evidence>
<evidence type="ECO:0000256" key="3">
    <source>
        <dbReference type="ARBA" id="ARBA00022723"/>
    </source>
</evidence>
<evidence type="ECO:0000256" key="5">
    <source>
        <dbReference type="ARBA" id="ARBA00023004"/>
    </source>
</evidence>
<dbReference type="Gene3D" id="1.10.630.10">
    <property type="entry name" value="Cytochrome P450"/>
    <property type="match status" value="1"/>
</dbReference>
<dbReference type="OrthoDB" id="1372046at2759"/>
<dbReference type="HOGENOM" id="CLU_001570_15_6_1"/>
<dbReference type="SUPFAM" id="SSF48264">
    <property type="entry name" value="Cytochrome P450"/>
    <property type="match status" value="1"/>
</dbReference>
<dbReference type="STRING" id="905079.L1JSH9"/>
<accession>L1JSH9</accession>
<reference evidence="11" key="2">
    <citation type="submission" date="2012-11" db="EMBL/GenBank/DDBJ databases">
        <authorList>
            <person name="Kuo A."/>
            <person name="Curtis B.A."/>
            <person name="Tanifuji G."/>
            <person name="Burki F."/>
            <person name="Gruber A."/>
            <person name="Irimia M."/>
            <person name="Maruyama S."/>
            <person name="Arias M.C."/>
            <person name="Ball S.G."/>
            <person name="Gile G.H."/>
            <person name="Hirakawa Y."/>
            <person name="Hopkins J.F."/>
            <person name="Rensing S.A."/>
            <person name="Schmutz J."/>
            <person name="Symeonidi A."/>
            <person name="Elias M."/>
            <person name="Eveleigh R.J."/>
            <person name="Herman E.K."/>
            <person name="Klute M.J."/>
            <person name="Nakayama T."/>
            <person name="Obornik M."/>
            <person name="Reyes-Prieto A."/>
            <person name="Armbrust E.V."/>
            <person name="Aves S.J."/>
            <person name="Beiko R.G."/>
            <person name="Coutinho P."/>
            <person name="Dacks J.B."/>
            <person name="Durnford D.G."/>
            <person name="Fast N.M."/>
            <person name="Green B.R."/>
            <person name="Grisdale C."/>
            <person name="Hempe F."/>
            <person name="Henrissat B."/>
            <person name="Hoppner M.P."/>
            <person name="Ishida K.-I."/>
            <person name="Kim E."/>
            <person name="Koreny L."/>
            <person name="Kroth P.G."/>
            <person name="Liu Y."/>
            <person name="Malik S.-B."/>
            <person name="Maier U.G."/>
            <person name="McRose D."/>
            <person name="Mock T."/>
            <person name="Neilson J.A."/>
            <person name="Onodera N.T."/>
            <person name="Poole A.M."/>
            <person name="Pritham E.J."/>
            <person name="Richards T.A."/>
            <person name="Rocap G."/>
            <person name="Roy S.W."/>
            <person name="Sarai C."/>
            <person name="Schaack S."/>
            <person name="Shirato S."/>
            <person name="Slamovits C.H."/>
            <person name="Spencer D.F."/>
            <person name="Suzuki S."/>
            <person name="Worden A.Z."/>
            <person name="Zauner S."/>
            <person name="Barry K."/>
            <person name="Bell C."/>
            <person name="Bharti A.K."/>
            <person name="Crow J.A."/>
            <person name="Grimwood J."/>
            <person name="Kramer R."/>
            <person name="Lindquist E."/>
            <person name="Lucas S."/>
            <person name="Salamov A."/>
            <person name="McFadden G.I."/>
            <person name="Lane C.E."/>
            <person name="Keeling P.J."/>
            <person name="Gray M.W."/>
            <person name="Grigoriev I.V."/>
            <person name="Archibald J.M."/>
        </authorList>
    </citation>
    <scope>NUCLEOTIDE SEQUENCE</scope>
    <source>
        <strain evidence="11">CCMP2712</strain>
    </source>
</reference>
<dbReference type="EMBL" id="JH992976">
    <property type="protein sequence ID" value="EKX51145.1"/>
    <property type="molecule type" value="Genomic_DNA"/>
</dbReference>
<dbReference type="GO" id="GO:0005506">
    <property type="term" value="F:iron ion binding"/>
    <property type="evidence" value="ECO:0007669"/>
    <property type="project" value="InterPro"/>
</dbReference>
<protein>
    <submittedName>
        <fullName evidence="9">Cytochrome P450</fullName>
    </submittedName>
</protein>
<dbReference type="AlphaFoldDB" id="L1JSH9"/>
<dbReference type="GO" id="GO:0020037">
    <property type="term" value="F:heme binding"/>
    <property type="evidence" value="ECO:0007669"/>
    <property type="project" value="InterPro"/>
</dbReference>
<dbReference type="Pfam" id="PF00067">
    <property type="entry name" value="p450"/>
    <property type="match status" value="1"/>
</dbReference>
<dbReference type="Proteomes" id="UP000011087">
    <property type="component" value="Unassembled WGS sequence"/>
</dbReference>
<keyword evidence="2 7" id="KW-0349">Heme</keyword>
<evidence type="ECO:0000256" key="6">
    <source>
        <dbReference type="ARBA" id="ARBA00023033"/>
    </source>
</evidence>
<dbReference type="GO" id="GO:0016705">
    <property type="term" value="F:oxidoreductase activity, acting on paired donors, with incorporation or reduction of molecular oxygen"/>
    <property type="evidence" value="ECO:0007669"/>
    <property type="project" value="InterPro"/>
</dbReference>
<dbReference type="InterPro" id="IPR001128">
    <property type="entry name" value="Cyt_P450"/>
</dbReference>
<keyword evidence="6 8" id="KW-0503">Monooxygenase</keyword>
<dbReference type="PROSITE" id="PS00086">
    <property type="entry name" value="CYTOCHROME_P450"/>
    <property type="match status" value="1"/>
</dbReference>
<proteinExistence type="inferred from homology"/>
<dbReference type="PRINTS" id="PR00385">
    <property type="entry name" value="P450"/>
</dbReference>
<evidence type="ECO:0000256" key="8">
    <source>
        <dbReference type="RuleBase" id="RU000461"/>
    </source>
</evidence>
<evidence type="ECO:0000313" key="11">
    <source>
        <dbReference type="Proteomes" id="UP000011087"/>
    </source>
</evidence>
<gene>
    <name evidence="9" type="ORF">GUITHDRAFT_134657</name>
</gene>
<comment type="similarity">
    <text evidence="1 8">Belongs to the cytochrome P450 family.</text>
</comment>
<name>L1JSH9_GUITC</name>
<dbReference type="InterPro" id="IPR002403">
    <property type="entry name" value="Cyt_P450_E_grp-IV"/>
</dbReference>
<evidence type="ECO:0000313" key="10">
    <source>
        <dbReference type="EnsemblProtists" id="EKX51145"/>
    </source>
</evidence>
<feature type="binding site" description="axial binding residue" evidence="7">
    <location>
        <position position="390"/>
    </location>
    <ligand>
        <name>heme</name>
        <dbReference type="ChEBI" id="CHEBI:30413"/>
    </ligand>
    <ligandPart>
        <name>Fe</name>
        <dbReference type="ChEBI" id="CHEBI:18248"/>
    </ligandPart>
</feature>
<dbReference type="KEGG" id="gtt:GUITHDRAFT_134657"/>
<keyword evidence="4 8" id="KW-0560">Oxidoreductase</keyword>
<keyword evidence="5 7" id="KW-0408">Iron</keyword>
<dbReference type="OMA" id="WDGQFVN"/>
<evidence type="ECO:0000256" key="7">
    <source>
        <dbReference type="PIRSR" id="PIRSR602403-1"/>
    </source>
</evidence>
<dbReference type="PaxDb" id="55529-EKX51145"/>